<proteinExistence type="predicted"/>
<gene>
    <name evidence="4" type="ORF">MNB_SV-15-103</name>
</gene>
<organism evidence="4">
    <name type="scientific">hydrothermal vent metagenome</name>
    <dbReference type="NCBI Taxonomy" id="652676"/>
    <lineage>
        <taxon>unclassified sequences</taxon>
        <taxon>metagenomes</taxon>
        <taxon>ecological metagenomes</taxon>
    </lineage>
</organism>
<dbReference type="PANTHER" id="PTHR30098">
    <property type="entry name" value="LEUCYL/PHENYLALANYL-TRNA--PROTEIN TRANSFERASE"/>
    <property type="match status" value="1"/>
</dbReference>
<reference evidence="4" key="1">
    <citation type="submission" date="2016-10" db="EMBL/GenBank/DDBJ databases">
        <authorList>
            <person name="de Groot N.N."/>
        </authorList>
    </citation>
    <scope>NUCLEOTIDE SEQUENCE</scope>
</reference>
<dbReference type="InterPro" id="IPR004616">
    <property type="entry name" value="Leu/Phe-tRNA_Trfase"/>
</dbReference>
<protein>
    <submittedName>
        <fullName evidence="4">Leucyl/phenylalanyl-tRNA--protein transferase</fullName>
        <ecNumber evidence="4">2.3.2.6</ecNumber>
    </submittedName>
</protein>
<evidence type="ECO:0000256" key="1">
    <source>
        <dbReference type="ARBA" id="ARBA00022490"/>
    </source>
</evidence>
<dbReference type="Gene3D" id="3.40.630.70">
    <property type="entry name" value="Leucyl/phenylalanyl-tRNA-protein transferase, C-terminal domain"/>
    <property type="match status" value="1"/>
</dbReference>
<sequence length="249" mass="29592">MELLREPEIHYITKHNLQNDSFLEKVVYPNMRCNYYWSNNFSKEFYIDLAYAGFITITTEDSQSNLLLLPEIEFAYSILDFKNLHISKKVKSLIKKGGFRFSINQRFYEVLEAIANHHNHNWLYGKYEELLEDLYRSHKNKKDFRVISVEVICSFTGKLIAGEVGYIIGRTYTSLTGFSSKEKIYRNYGNLQMVLLSKLLEKNGFAFWNLGQPYMEYKNSLGAKIYTREEFLKRWKIARDEKLPKLDYK</sequence>
<keyword evidence="1" id="KW-0963">Cytoplasm</keyword>
<dbReference type="InterPro" id="IPR042203">
    <property type="entry name" value="Leu/Phe-tRNA_Trfase_C"/>
</dbReference>
<dbReference type="Pfam" id="PF03588">
    <property type="entry name" value="Leu_Phe_trans"/>
    <property type="match status" value="1"/>
</dbReference>
<dbReference type="GO" id="GO:0030163">
    <property type="term" value="P:protein catabolic process"/>
    <property type="evidence" value="ECO:0007669"/>
    <property type="project" value="InterPro"/>
</dbReference>
<evidence type="ECO:0000313" key="4">
    <source>
        <dbReference type="EMBL" id="SHO80584.1"/>
    </source>
</evidence>
<dbReference type="GO" id="GO:0005737">
    <property type="term" value="C:cytoplasm"/>
    <property type="evidence" value="ECO:0007669"/>
    <property type="project" value="TreeGrafter"/>
</dbReference>
<dbReference type="EC" id="2.3.2.6" evidence="4"/>
<dbReference type="InterPro" id="IPR016181">
    <property type="entry name" value="Acyl_CoA_acyltransferase"/>
</dbReference>
<evidence type="ECO:0000256" key="3">
    <source>
        <dbReference type="ARBA" id="ARBA00023315"/>
    </source>
</evidence>
<dbReference type="AlphaFoldDB" id="A0A1W1EI98"/>
<keyword evidence="2 4" id="KW-0808">Transferase</keyword>
<name>A0A1W1EI98_9ZZZZ</name>
<dbReference type="PANTHER" id="PTHR30098:SF2">
    <property type="entry name" value="LEUCYL_PHENYLALANYL-TRNA--PROTEIN TRANSFERASE"/>
    <property type="match status" value="1"/>
</dbReference>
<dbReference type="EMBL" id="FRYL01000012">
    <property type="protein sequence ID" value="SHO80584.1"/>
    <property type="molecule type" value="Genomic_DNA"/>
</dbReference>
<evidence type="ECO:0000256" key="2">
    <source>
        <dbReference type="ARBA" id="ARBA00022679"/>
    </source>
</evidence>
<dbReference type="SUPFAM" id="SSF55729">
    <property type="entry name" value="Acyl-CoA N-acyltransferases (Nat)"/>
    <property type="match status" value="1"/>
</dbReference>
<accession>A0A1W1EI98</accession>
<dbReference type="GO" id="GO:0008914">
    <property type="term" value="F:leucyl-tRNA--protein transferase activity"/>
    <property type="evidence" value="ECO:0007669"/>
    <property type="project" value="UniProtKB-EC"/>
</dbReference>
<keyword evidence="3 4" id="KW-0012">Acyltransferase</keyword>